<protein>
    <submittedName>
        <fullName evidence="1">Uncharacterized protein</fullName>
    </submittedName>
</protein>
<sequence>MEMYPSSADAERTIREGLINDWSRVEIKAVYDSPVLDLLFHGVKFPLLSPSLCSSTSSVS</sequence>
<gene>
    <name evidence="1" type="ORF">DY000_02063975</name>
</gene>
<proteinExistence type="predicted"/>
<comment type="caution">
    <text evidence="1">The sequence shown here is derived from an EMBL/GenBank/DDBJ whole genome shotgun (WGS) entry which is preliminary data.</text>
</comment>
<name>A0ABQ7B3A0_BRACR</name>
<dbReference type="EMBL" id="QGKV02001556">
    <property type="protein sequence ID" value="KAF3520772.1"/>
    <property type="molecule type" value="Genomic_DNA"/>
</dbReference>
<accession>A0ABQ7B3A0</accession>
<keyword evidence="2" id="KW-1185">Reference proteome</keyword>
<dbReference type="Proteomes" id="UP000266723">
    <property type="component" value="Unassembled WGS sequence"/>
</dbReference>
<evidence type="ECO:0000313" key="1">
    <source>
        <dbReference type="EMBL" id="KAF3520772.1"/>
    </source>
</evidence>
<organism evidence="1 2">
    <name type="scientific">Brassica cretica</name>
    <name type="common">Mustard</name>
    <dbReference type="NCBI Taxonomy" id="69181"/>
    <lineage>
        <taxon>Eukaryota</taxon>
        <taxon>Viridiplantae</taxon>
        <taxon>Streptophyta</taxon>
        <taxon>Embryophyta</taxon>
        <taxon>Tracheophyta</taxon>
        <taxon>Spermatophyta</taxon>
        <taxon>Magnoliopsida</taxon>
        <taxon>eudicotyledons</taxon>
        <taxon>Gunneridae</taxon>
        <taxon>Pentapetalae</taxon>
        <taxon>rosids</taxon>
        <taxon>malvids</taxon>
        <taxon>Brassicales</taxon>
        <taxon>Brassicaceae</taxon>
        <taxon>Brassiceae</taxon>
        <taxon>Brassica</taxon>
    </lineage>
</organism>
<reference evidence="1 2" key="1">
    <citation type="journal article" date="2020" name="BMC Genomics">
        <title>Intraspecific diversification of the crop wild relative Brassica cretica Lam. using demographic model selection.</title>
        <authorList>
            <person name="Kioukis A."/>
            <person name="Michalopoulou V.A."/>
            <person name="Briers L."/>
            <person name="Pirintsos S."/>
            <person name="Studholme D.J."/>
            <person name="Pavlidis P."/>
            <person name="Sarris P.F."/>
        </authorList>
    </citation>
    <scope>NUCLEOTIDE SEQUENCE [LARGE SCALE GENOMIC DNA]</scope>
    <source>
        <strain evidence="2">cv. PFS-1207/04</strain>
    </source>
</reference>
<evidence type="ECO:0000313" key="2">
    <source>
        <dbReference type="Proteomes" id="UP000266723"/>
    </source>
</evidence>